<dbReference type="PANTHER" id="PTHR43298:SF2">
    <property type="entry name" value="FMN_FAD EXPORTER YEEO-RELATED"/>
    <property type="match status" value="1"/>
</dbReference>
<accession>A0A170PKJ0</accession>
<dbReference type="InterPro" id="IPR050222">
    <property type="entry name" value="MATE_MdtK"/>
</dbReference>
<dbReference type="PANTHER" id="PTHR43298">
    <property type="entry name" value="MULTIDRUG RESISTANCE PROTEIN NORM-RELATED"/>
    <property type="match status" value="1"/>
</dbReference>
<dbReference type="InterPro" id="IPR002528">
    <property type="entry name" value="MATE_fam"/>
</dbReference>
<gene>
    <name evidence="11" type="ORF">MGWOODY_Tha290</name>
</gene>
<keyword evidence="7" id="KW-0406">Ion transport</keyword>
<evidence type="ECO:0000256" key="1">
    <source>
        <dbReference type="ARBA" id="ARBA00004651"/>
    </source>
</evidence>
<feature type="transmembrane region" description="Helical" evidence="10">
    <location>
        <begin position="145"/>
        <end position="163"/>
    </location>
</feature>
<organism evidence="11">
    <name type="scientific">hydrothermal vent metagenome</name>
    <dbReference type="NCBI Taxonomy" id="652676"/>
    <lineage>
        <taxon>unclassified sequences</taxon>
        <taxon>metagenomes</taxon>
        <taxon>ecological metagenomes</taxon>
    </lineage>
</organism>
<dbReference type="InterPro" id="IPR048279">
    <property type="entry name" value="MdtK-like"/>
</dbReference>
<dbReference type="GO" id="GO:0015297">
    <property type="term" value="F:antiporter activity"/>
    <property type="evidence" value="ECO:0007669"/>
    <property type="project" value="UniProtKB-KW"/>
</dbReference>
<evidence type="ECO:0000256" key="8">
    <source>
        <dbReference type="ARBA" id="ARBA00023136"/>
    </source>
</evidence>
<name>A0A170PKJ0_9ZZZZ</name>
<evidence type="ECO:0000256" key="6">
    <source>
        <dbReference type="ARBA" id="ARBA00022989"/>
    </source>
</evidence>
<keyword evidence="4" id="KW-1003">Cell membrane</keyword>
<evidence type="ECO:0000256" key="7">
    <source>
        <dbReference type="ARBA" id="ARBA00023065"/>
    </source>
</evidence>
<reference evidence="11" key="1">
    <citation type="submission" date="2015-10" db="EMBL/GenBank/DDBJ databases">
        <authorList>
            <person name="Gilbert D.G."/>
        </authorList>
    </citation>
    <scope>NUCLEOTIDE SEQUENCE</scope>
</reference>
<feature type="transmembrane region" description="Helical" evidence="10">
    <location>
        <begin position="293"/>
        <end position="316"/>
    </location>
</feature>
<keyword evidence="2" id="KW-0813">Transport</keyword>
<feature type="transmembrane region" description="Helical" evidence="10">
    <location>
        <begin position="175"/>
        <end position="194"/>
    </location>
</feature>
<dbReference type="EMBL" id="CZQC01000004">
    <property type="protein sequence ID" value="CUS40136.1"/>
    <property type="molecule type" value="Genomic_DNA"/>
</dbReference>
<feature type="transmembrane region" description="Helical" evidence="10">
    <location>
        <begin position="405"/>
        <end position="423"/>
    </location>
</feature>
<dbReference type="PIRSF" id="PIRSF006603">
    <property type="entry name" value="DinF"/>
    <property type="match status" value="1"/>
</dbReference>
<keyword evidence="5 10" id="KW-0812">Transmembrane</keyword>
<feature type="transmembrane region" description="Helical" evidence="10">
    <location>
        <begin position="55"/>
        <end position="80"/>
    </location>
</feature>
<evidence type="ECO:0000256" key="3">
    <source>
        <dbReference type="ARBA" id="ARBA00022449"/>
    </source>
</evidence>
<feature type="transmembrane region" description="Helical" evidence="10">
    <location>
        <begin position="206"/>
        <end position="231"/>
    </location>
</feature>
<feature type="transmembrane region" description="Helical" evidence="10">
    <location>
        <begin position="101"/>
        <end position="125"/>
    </location>
</feature>
<comment type="subcellular location">
    <subcellularLocation>
        <location evidence="1">Cell membrane</location>
        <topology evidence="1">Multi-pass membrane protein</topology>
    </subcellularLocation>
</comment>
<feature type="transmembrane region" description="Helical" evidence="10">
    <location>
        <begin position="263"/>
        <end position="281"/>
    </location>
</feature>
<evidence type="ECO:0000313" key="11">
    <source>
        <dbReference type="EMBL" id="CUS40136.1"/>
    </source>
</evidence>
<feature type="transmembrane region" description="Helical" evidence="10">
    <location>
        <begin position="20"/>
        <end position="43"/>
    </location>
</feature>
<dbReference type="NCBIfam" id="TIGR00797">
    <property type="entry name" value="matE"/>
    <property type="match status" value="1"/>
</dbReference>
<keyword evidence="3" id="KW-0050">Antiport</keyword>
<feature type="transmembrane region" description="Helical" evidence="10">
    <location>
        <begin position="328"/>
        <end position="349"/>
    </location>
</feature>
<dbReference type="GO" id="GO:0042910">
    <property type="term" value="F:xenobiotic transmembrane transporter activity"/>
    <property type="evidence" value="ECO:0007669"/>
    <property type="project" value="InterPro"/>
</dbReference>
<evidence type="ECO:0000256" key="5">
    <source>
        <dbReference type="ARBA" id="ARBA00022692"/>
    </source>
</evidence>
<dbReference type="AlphaFoldDB" id="A0A170PKJ0"/>
<dbReference type="GO" id="GO:0005886">
    <property type="term" value="C:plasma membrane"/>
    <property type="evidence" value="ECO:0007669"/>
    <property type="project" value="UniProtKB-SubCell"/>
</dbReference>
<keyword evidence="6 10" id="KW-1133">Transmembrane helix</keyword>
<evidence type="ECO:0000256" key="9">
    <source>
        <dbReference type="ARBA" id="ARBA00031636"/>
    </source>
</evidence>
<keyword evidence="8 10" id="KW-0472">Membrane</keyword>
<evidence type="ECO:0000256" key="2">
    <source>
        <dbReference type="ARBA" id="ARBA00022448"/>
    </source>
</evidence>
<sequence length="459" mass="49727">MTTRAIHLLTRASGVSRDRLDRILVIGLPIIGGMVSQSVINLIDALLVGRISGTALAAVGIGSYASFIIVSMMMGLSAAVQAIVSRHFGAKRYQQMTEPMLAGLFLTIVVGIPFTLLFIGISPSYLGLFTRDQAVLDIAIPYFDWRTAALAFVGMGFVFRGFWSGIGESKIYLKILLFMHATNAIVSYFLMFGLSEFLGPNTWQGLGTVGSGIGTAIATTLAAVVFFWVTFFHHTERFSLSLPTKSTLLQLSRLALPNSIQQTLFALGTGCLFLIIGMIGTKEQAIGHILTQLQLLLILPAVGLGIAGASLVGQALGQEHKENAYRWGIDVARVAIIILGLLGLPMWIAPEWVLRIFTADKELIALGAWPLRIIGLNIVLEVAAITLTQALLGAGASRKVLKINLLMQWGVFLPLAYLIGPVLGYGLTGIWLLQALQRITLSAIYGFIWRARHWAHISV</sequence>
<dbReference type="CDD" id="cd13133">
    <property type="entry name" value="MATE_like_7"/>
    <property type="match status" value="1"/>
</dbReference>
<proteinExistence type="predicted"/>
<evidence type="ECO:0000256" key="4">
    <source>
        <dbReference type="ARBA" id="ARBA00022475"/>
    </source>
</evidence>
<dbReference type="GO" id="GO:0006811">
    <property type="term" value="P:monoatomic ion transport"/>
    <property type="evidence" value="ECO:0007669"/>
    <property type="project" value="UniProtKB-KW"/>
</dbReference>
<protein>
    <recommendedName>
        <fullName evidence="9">Multidrug-efflux transporter</fullName>
    </recommendedName>
</protein>
<evidence type="ECO:0000256" key="10">
    <source>
        <dbReference type="SAM" id="Phobius"/>
    </source>
</evidence>
<feature type="transmembrane region" description="Helical" evidence="10">
    <location>
        <begin position="369"/>
        <end position="393"/>
    </location>
</feature>
<dbReference type="Pfam" id="PF01554">
    <property type="entry name" value="MatE"/>
    <property type="match status" value="2"/>
</dbReference>